<evidence type="ECO:0000313" key="2">
    <source>
        <dbReference type="Proteomes" id="UP000242188"/>
    </source>
</evidence>
<protein>
    <submittedName>
        <fullName evidence="1">Uncharacterized protein</fullName>
    </submittedName>
</protein>
<dbReference type="EMBL" id="NEDP02005167">
    <property type="protein sequence ID" value="OWF43075.1"/>
    <property type="molecule type" value="Genomic_DNA"/>
</dbReference>
<keyword evidence="2" id="KW-1185">Reference proteome</keyword>
<proteinExistence type="predicted"/>
<sequence>MVRETKTLGEGIPATADPTKLPNVKNIANHDSTRQITDLELADIVEKVACQSNSHLFYHKMQTLLGRDVANTLDTKGNRLEQPRSKTFYHMIMTYRGRKQFGLLEVGEVVKMLHSINMSKIAEKIEP</sequence>
<dbReference type="Proteomes" id="UP000242188">
    <property type="component" value="Unassembled WGS sequence"/>
</dbReference>
<reference evidence="1 2" key="1">
    <citation type="journal article" date="2017" name="Nat. Ecol. Evol.">
        <title>Scallop genome provides insights into evolution of bilaterian karyotype and development.</title>
        <authorList>
            <person name="Wang S."/>
            <person name="Zhang J."/>
            <person name="Jiao W."/>
            <person name="Li J."/>
            <person name="Xun X."/>
            <person name="Sun Y."/>
            <person name="Guo X."/>
            <person name="Huan P."/>
            <person name="Dong B."/>
            <person name="Zhang L."/>
            <person name="Hu X."/>
            <person name="Sun X."/>
            <person name="Wang J."/>
            <person name="Zhao C."/>
            <person name="Wang Y."/>
            <person name="Wang D."/>
            <person name="Huang X."/>
            <person name="Wang R."/>
            <person name="Lv J."/>
            <person name="Li Y."/>
            <person name="Zhang Z."/>
            <person name="Liu B."/>
            <person name="Lu W."/>
            <person name="Hui Y."/>
            <person name="Liang J."/>
            <person name="Zhou Z."/>
            <person name="Hou R."/>
            <person name="Li X."/>
            <person name="Liu Y."/>
            <person name="Li H."/>
            <person name="Ning X."/>
            <person name="Lin Y."/>
            <person name="Zhao L."/>
            <person name="Xing Q."/>
            <person name="Dou J."/>
            <person name="Li Y."/>
            <person name="Mao J."/>
            <person name="Guo H."/>
            <person name="Dou H."/>
            <person name="Li T."/>
            <person name="Mu C."/>
            <person name="Jiang W."/>
            <person name="Fu Q."/>
            <person name="Fu X."/>
            <person name="Miao Y."/>
            <person name="Liu J."/>
            <person name="Yu Q."/>
            <person name="Li R."/>
            <person name="Liao H."/>
            <person name="Li X."/>
            <person name="Kong Y."/>
            <person name="Jiang Z."/>
            <person name="Chourrout D."/>
            <person name="Li R."/>
            <person name="Bao Z."/>
        </authorList>
    </citation>
    <scope>NUCLEOTIDE SEQUENCE [LARGE SCALE GENOMIC DNA]</scope>
    <source>
        <strain evidence="1 2">PY_sf001</strain>
    </source>
</reference>
<comment type="caution">
    <text evidence="1">The sequence shown here is derived from an EMBL/GenBank/DDBJ whole genome shotgun (WGS) entry which is preliminary data.</text>
</comment>
<name>A0A210Q2Y6_MIZYE</name>
<gene>
    <name evidence="1" type="ORF">KP79_PYT21589</name>
</gene>
<organism evidence="1 2">
    <name type="scientific">Mizuhopecten yessoensis</name>
    <name type="common">Japanese scallop</name>
    <name type="synonym">Patinopecten yessoensis</name>
    <dbReference type="NCBI Taxonomy" id="6573"/>
    <lineage>
        <taxon>Eukaryota</taxon>
        <taxon>Metazoa</taxon>
        <taxon>Spiralia</taxon>
        <taxon>Lophotrochozoa</taxon>
        <taxon>Mollusca</taxon>
        <taxon>Bivalvia</taxon>
        <taxon>Autobranchia</taxon>
        <taxon>Pteriomorphia</taxon>
        <taxon>Pectinida</taxon>
        <taxon>Pectinoidea</taxon>
        <taxon>Pectinidae</taxon>
        <taxon>Mizuhopecten</taxon>
    </lineage>
</organism>
<evidence type="ECO:0000313" key="1">
    <source>
        <dbReference type="EMBL" id="OWF43075.1"/>
    </source>
</evidence>
<accession>A0A210Q2Y6</accession>
<dbReference type="OrthoDB" id="10332662at2759"/>
<dbReference type="AlphaFoldDB" id="A0A210Q2Y6"/>